<dbReference type="Proteomes" id="UP000663879">
    <property type="component" value="Unassembled WGS sequence"/>
</dbReference>
<accession>A0A814F522</accession>
<dbReference type="AlphaFoldDB" id="A0A814F522"/>
<name>A0A814F522_9BILA</name>
<gene>
    <name evidence="1" type="ORF">OXX778_LOCUS15203</name>
</gene>
<keyword evidence="2" id="KW-1185">Reference proteome</keyword>
<evidence type="ECO:0000313" key="1">
    <source>
        <dbReference type="EMBL" id="CAF0976690.1"/>
    </source>
</evidence>
<protein>
    <submittedName>
        <fullName evidence="1">Uncharacterized protein</fullName>
    </submittedName>
</protein>
<reference evidence="1" key="1">
    <citation type="submission" date="2021-02" db="EMBL/GenBank/DDBJ databases">
        <authorList>
            <person name="Nowell W R."/>
        </authorList>
    </citation>
    <scope>NUCLEOTIDE SEQUENCE</scope>
    <source>
        <strain evidence="1">Ploen Becks lab</strain>
    </source>
</reference>
<organism evidence="1 2">
    <name type="scientific">Brachionus calyciflorus</name>
    <dbReference type="NCBI Taxonomy" id="104777"/>
    <lineage>
        <taxon>Eukaryota</taxon>
        <taxon>Metazoa</taxon>
        <taxon>Spiralia</taxon>
        <taxon>Gnathifera</taxon>
        <taxon>Rotifera</taxon>
        <taxon>Eurotatoria</taxon>
        <taxon>Monogononta</taxon>
        <taxon>Pseudotrocha</taxon>
        <taxon>Ploima</taxon>
        <taxon>Brachionidae</taxon>
        <taxon>Brachionus</taxon>
    </lineage>
</organism>
<proteinExistence type="predicted"/>
<evidence type="ECO:0000313" key="2">
    <source>
        <dbReference type="Proteomes" id="UP000663879"/>
    </source>
</evidence>
<comment type="caution">
    <text evidence="1">The sequence shown here is derived from an EMBL/GenBank/DDBJ whole genome shotgun (WGS) entry which is preliminary data.</text>
</comment>
<sequence>MIANHIQGSKINSPDRPSNFNYNTTIVALNPFKKDLFDDLKPDLSTSSTHSSTIGNDTNLAKLLNQRKFLINKNIRFYEPVKDAEIIAQMHLLRSKLQSSYGSNKTKKFKDFQKDKLVTSQDLTPIFKKDDLRIPSQNEDILKGDSIRDVNSVSNNYQQKEEMVSKNDFVKDGEDFPGLKKFSAYRRKKNTENSNNTSYKNLMIRTKKNQESTSPTKMSLPDINNKTLSHNNFNYVLRKSRKFRLNNIYKPVEHVHLVENKTKFDEPKQNTDNLINALNLSSSSVFDESLDRNEFKKIDQKIKNVSREQTWYCQDPNCEFKNLYGNNSSLHIKNEYPNERYQRMKNNEVKIVQNIISDIPNTLTTMSNYGNVTNIEKLLANKLSEFYTEKTRYVK</sequence>
<dbReference type="OrthoDB" id="10452196at2759"/>
<dbReference type="EMBL" id="CAJNOC010003302">
    <property type="protein sequence ID" value="CAF0976690.1"/>
    <property type="molecule type" value="Genomic_DNA"/>
</dbReference>